<proteinExistence type="predicted"/>
<evidence type="ECO:0000313" key="3">
    <source>
        <dbReference type="EMBL" id="NJC27867.1"/>
    </source>
</evidence>
<name>A0ABX0XF72_9BACT</name>
<protein>
    <submittedName>
        <fullName evidence="3">Beta-lactamase regulating signal transducer with metallopeptidase domain</fullName>
    </submittedName>
</protein>
<keyword evidence="1" id="KW-0812">Transmembrane</keyword>
<dbReference type="PANTHER" id="PTHR34978:SF3">
    <property type="entry name" value="SLR0241 PROTEIN"/>
    <property type="match status" value="1"/>
</dbReference>
<evidence type="ECO:0000256" key="1">
    <source>
        <dbReference type="SAM" id="Phobius"/>
    </source>
</evidence>
<feature type="domain" description="Peptidase M56" evidence="2">
    <location>
        <begin position="107"/>
        <end position="294"/>
    </location>
</feature>
<dbReference type="InterPro" id="IPR008969">
    <property type="entry name" value="CarboxyPept-like_regulatory"/>
</dbReference>
<dbReference type="EMBL" id="JAATJH010000006">
    <property type="protein sequence ID" value="NJC27867.1"/>
    <property type="molecule type" value="Genomic_DNA"/>
</dbReference>
<dbReference type="InterPro" id="IPR052173">
    <property type="entry name" value="Beta-lactam_resp_regulator"/>
</dbReference>
<feature type="transmembrane region" description="Helical" evidence="1">
    <location>
        <begin position="112"/>
        <end position="132"/>
    </location>
</feature>
<evidence type="ECO:0000313" key="4">
    <source>
        <dbReference type="Proteomes" id="UP000770785"/>
    </source>
</evidence>
<dbReference type="SUPFAM" id="SSF49464">
    <property type="entry name" value="Carboxypeptidase regulatory domain-like"/>
    <property type="match status" value="1"/>
</dbReference>
<feature type="transmembrane region" description="Helical" evidence="1">
    <location>
        <begin position="12"/>
        <end position="34"/>
    </location>
</feature>
<dbReference type="CDD" id="cd07341">
    <property type="entry name" value="M56_BlaR1_MecR1_like"/>
    <property type="match status" value="1"/>
</dbReference>
<dbReference type="Gene3D" id="2.60.40.1120">
    <property type="entry name" value="Carboxypeptidase-like, regulatory domain"/>
    <property type="match status" value="1"/>
</dbReference>
<dbReference type="Pfam" id="PF13715">
    <property type="entry name" value="CarbopepD_reg_2"/>
    <property type="match status" value="1"/>
</dbReference>
<dbReference type="PANTHER" id="PTHR34978">
    <property type="entry name" value="POSSIBLE SENSOR-TRANSDUCER PROTEIN BLAR"/>
    <property type="match status" value="1"/>
</dbReference>
<keyword evidence="1" id="KW-0472">Membrane</keyword>
<gene>
    <name evidence="3" type="ORF">GGR27_003385</name>
</gene>
<dbReference type="Proteomes" id="UP000770785">
    <property type="component" value="Unassembled WGS sequence"/>
</dbReference>
<feature type="transmembrane region" description="Helical" evidence="1">
    <location>
        <begin position="317"/>
        <end position="335"/>
    </location>
</feature>
<keyword evidence="1" id="KW-1133">Transmembrane helix</keyword>
<keyword evidence="4" id="KW-1185">Reference proteome</keyword>
<accession>A0ABX0XF72</accession>
<reference evidence="3 4" key="1">
    <citation type="submission" date="2020-03" db="EMBL/GenBank/DDBJ databases">
        <title>Genomic Encyclopedia of Type Strains, Phase IV (KMG-IV): sequencing the most valuable type-strain genomes for metagenomic binning, comparative biology and taxonomic classification.</title>
        <authorList>
            <person name="Goeker M."/>
        </authorList>
    </citation>
    <scope>NUCLEOTIDE SEQUENCE [LARGE SCALE GENOMIC DNA]</scope>
    <source>
        <strain evidence="3 4">DSM 105096</strain>
    </source>
</reference>
<feature type="transmembrane region" description="Helical" evidence="1">
    <location>
        <begin position="46"/>
        <end position="66"/>
    </location>
</feature>
<evidence type="ECO:0000259" key="2">
    <source>
        <dbReference type="Pfam" id="PF05569"/>
    </source>
</evidence>
<organism evidence="3 4">
    <name type="scientific">Neolewinella antarctica</name>
    <dbReference type="NCBI Taxonomy" id="442734"/>
    <lineage>
        <taxon>Bacteria</taxon>
        <taxon>Pseudomonadati</taxon>
        <taxon>Bacteroidota</taxon>
        <taxon>Saprospiria</taxon>
        <taxon>Saprospirales</taxon>
        <taxon>Lewinellaceae</taxon>
        <taxon>Neolewinella</taxon>
    </lineage>
</organism>
<sequence>MSTSPSFLFFEALAISLLHSCWIFTLLVGTGYALAQLSKTAKHRYVIYLGTLVSLPVAFCLTYVMAWRTSTAAWADATWLGDTLGNQATLALTDNLSKLGIDLVVGWTDYLAGAYLIGLFASLTWGAQRYWITRKIRRGGLLPAPPLRALFADLRKEMAVSDAVRWKVTDRVREVLTVGILRPVILFPVGLVNSLTTDEVSAILRHELNHIRRNDPFWNAVQELTVRLFFYHPLVYWLAGKINLEREFACDDAVIPHVGKTVYARALLRVAQYSLHPKQAFTMAAIDHNSFTYRIQRLFSPSGQSSLRPGFGRKRSYLLATLAIVPLCFTLAYGASDASQRGWLAADNSLISLQATERTITGTVTDGETGQPLIGTTVIVEGTNVGAVTNLEGAFEIRIPAGEQTLVFAYVGYETVRATAPADDGRLNVTMTKGSTDGDAVLKFRTADGEQKTYRTTGEKPLLRMDEKILIVINGKPVKDKSELNVDPDTIASINVIKAPEEMKARGYDLEKYEGAILITLKK</sequence>
<dbReference type="InterPro" id="IPR008756">
    <property type="entry name" value="Peptidase_M56"/>
</dbReference>
<dbReference type="Pfam" id="PF05569">
    <property type="entry name" value="Peptidase_M56"/>
    <property type="match status" value="1"/>
</dbReference>
<comment type="caution">
    <text evidence="3">The sequence shown here is derived from an EMBL/GenBank/DDBJ whole genome shotgun (WGS) entry which is preliminary data.</text>
</comment>
<dbReference type="Gene3D" id="3.30.2010.10">
    <property type="entry name" value="Metalloproteases ('zincins'), catalytic domain"/>
    <property type="match status" value="1"/>
</dbReference>
<dbReference type="RefSeq" id="WP_168039368.1">
    <property type="nucleotide sequence ID" value="NZ_JAATJH010000006.1"/>
</dbReference>